<dbReference type="Pfam" id="PF13460">
    <property type="entry name" value="NAD_binding_10"/>
    <property type="match status" value="1"/>
</dbReference>
<dbReference type="KEGG" id="nhy:JQS43_23225"/>
<dbReference type="SUPFAM" id="SSF51735">
    <property type="entry name" value="NAD(P)-binding Rossmann-fold domains"/>
    <property type="match status" value="1"/>
</dbReference>
<dbReference type="PANTHER" id="PTHR43162:SF1">
    <property type="entry name" value="PRESTALK A DIFFERENTIATION PROTEIN A"/>
    <property type="match status" value="1"/>
</dbReference>
<accession>A0A895YAG7</accession>
<proteinExistence type="predicted"/>
<sequence length="285" mass="30253">MSSTKILVTGATGNVGRGVVDELQQAGADVRALTRRPEQANLPAGVEVVRGDLADPKTLIPALAGVARLYLFPHPETAQEVVDLAKAAGVAQIVVLSSALADQEDPEDETGNRPVELAAQRSGLAWTLVRPGEFAANWLDYAPDIRATREVRRPFGSAVSRPTHEADIAAVAATVLLADPASHAGQIYTFGGPEALTVAEQVHILGTAIGEPVRFVELTPEQARQAWLDPAEGITHEVVDWLLDLYGSAANGPEQVGASDAVERVTGRKPRTFLEWATDHAAAFR</sequence>
<reference evidence="2" key="1">
    <citation type="submission" date="2021-02" db="EMBL/GenBank/DDBJ databases">
        <title>Natrosporangium hydrolyticum gen. nov., sp. nov, a haloalkaliphilic actinobacterium from a soda solonchak soil.</title>
        <authorList>
            <person name="Sorokin D.Y."/>
            <person name="Khijniak T.V."/>
            <person name="Zakharycheva A.P."/>
            <person name="Boueva O.V."/>
            <person name="Ariskina E.V."/>
            <person name="Hahnke R.L."/>
            <person name="Bunk B."/>
            <person name="Sproer C."/>
            <person name="Schumann P."/>
            <person name="Evtushenko L.I."/>
            <person name="Kublanov I.V."/>
        </authorList>
    </citation>
    <scope>NUCLEOTIDE SEQUENCE</scope>
    <source>
        <strain evidence="2">DSM 106523</strain>
    </source>
</reference>
<keyword evidence="3" id="KW-1185">Reference proteome</keyword>
<dbReference type="Gene3D" id="3.40.50.720">
    <property type="entry name" value="NAD(P)-binding Rossmann-like Domain"/>
    <property type="match status" value="1"/>
</dbReference>
<dbReference type="PANTHER" id="PTHR43162">
    <property type="match status" value="1"/>
</dbReference>
<dbReference type="RefSeq" id="WP_239676500.1">
    <property type="nucleotide sequence ID" value="NZ_CP070499.1"/>
</dbReference>
<dbReference type="InterPro" id="IPR016040">
    <property type="entry name" value="NAD(P)-bd_dom"/>
</dbReference>
<name>A0A895YAG7_9ACTN</name>
<protein>
    <submittedName>
        <fullName evidence="2">NAD(P)H-binding protein</fullName>
    </submittedName>
</protein>
<dbReference type="Proteomes" id="UP000662857">
    <property type="component" value="Chromosome"/>
</dbReference>
<dbReference type="InterPro" id="IPR036291">
    <property type="entry name" value="NAD(P)-bd_dom_sf"/>
</dbReference>
<dbReference type="EMBL" id="CP070499">
    <property type="protein sequence ID" value="QSB14371.1"/>
    <property type="molecule type" value="Genomic_DNA"/>
</dbReference>
<feature type="domain" description="NAD(P)-binding" evidence="1">
    <location>
        <begin position="10"/>
        <end position="176"/>
    </location>
</feature>
<gene>
    <name evidence="2" type="ORF">JQS43_23225</name>
</gene>
<dbReference type="InterPro" id="IPR051604">
    <property type="entry name" value="Ergot_Alk_Oxidoreductase"/>
</dbReference>
<evidence type="ECO:0000313" key="3">
    <source>
        <dbReference type="Proteomes" id="UP000662857"/>
    </source>
</evidence>
<dbReference type="Gene3D" id="3.90.25.10">
    <property type="entry name" value="UDP-galactose 4-epimerase, domain 1"/>
    <property type="match status" value="1"/>
</dbReference>
<evidence type="ECO:0000313" key="2">
    <source>
        <dbReference type="EMBL" id="QSB14371.1"/>
    </source>
</evidence>
<organism evidence="2 3">
    <name type="scientific">Natronosporangium hydrolyticum</name>
    <dbReference type="NCBI Taxonomy" id="2811111"/>
    <lineage>
        <taxon>Bacteria</taxon>
        <taxon>Bacillati</taxon>
        <taxon>Actinomycetota</taxon>
        <taxon>Actinomycetes</taxon>
        <taxon>Micromonosporales</taxon>
        <taxon>Micromonosporaceae</taxon>
        <taxon>Natronosporangium</taxon>
    </lineage>
</organism>
<dbReference type="AlphaFoldDB" id="A0A895YAG7"/>
<evidence type="ECO:0000259" key="1">
    <source>
        <dbReference type="Pfam" id="PF13460"/>
    </source>
</evidence>